<dbReference type="SUPFAM" id="SSF51430">
    <property type="entry name" value="NAD(P)-linked oxidoreductase"/>
    <property type="match status" value="1"/>
</dbReference>
<dbReference type="PhylomeDB" id="A0A060SYX8"/>
<name>A0A060SYX8_BLAAD</name>
<dbReference type="PANTHER" id="PTHR43827">
    <property type="entry name" value="2,5-DIKETO-D-GLUCONIC ACID REDUCTASE"/>
    <property type="match status" value="1"/>
</dbReference>
<dbReference type="InterPro" id="IPR023210">
    <property type="entry name" value="NADP_OxRdtase_dom"/>
</dbReference>
<dbReference type="PROSITE" id="PS00798">
    <property type="entry name" value="ALDOKETO_REDUCTASE_1"/>
    <property type="match status" value="1"/>
</dbReference>
<dbReference type="Gene3D" id="3.20.20.100">
    <property type="entry name" value="NADP-dependent oxidoreductase domain"/>
    <property type="match status" value="1"/>
</dbReference>
<evidence type="ECO:0000256" key="2">
    <source>
        <dbReference type="ARBA" id="ARBA00022857"/>
    </source>
</evidence>
<proteinExistence type="inferred from homology"/>
<gene>
    <name evidence="8" type="ORF">GNLVRS02_ARAD1A14916g</name>
</gene>
<dbReference type="InterPro" id="IPR018170">
    <property type="entry name" value="Aldo/ket_reductase_CS"/>
</dbReference>
<dbReference type="PIRSF" id="PIRSF000097">
    <property type="entry name" value="AKR"/>
    <property type="match status" value="1"/>
</dbReference>
<reference evidence="8" key="1">
    <citation type="submission" date="2014-02" db="EMBL/GenBank/DDBJ databases">
        <authorList>
            <person name="Genoscope - CEA"/>
        </authorList>
    </citation>
    <scope>NUCLEOTIDE SEQUENCE</scope>
    <source>
        <strain evidence="8">LS3</strain>
    </source>
</reference>
<protein>
    <submittedName>
        <fullName evidence="8">ARAD1A14916p</fullName>
    </submittedName>
</protein>
<reference evidence="8" key="2">
    <citation type="submission" date="2014-06" db="EMBL/GenBank/DDBJ databases">
        <title>The complete genome of Blastobotrys (Arxula) adeninivorans LS3 - a yeast of biotechnological interest.</title>
        <authorList>
            <person name="Kunze G."/>
            <person name="Gaillardin C."/>
            <person name="Czernicka M."/>
            <person name="Durrens P."/>
            <person name="Martin T."/>
            <person name="Boer E."/>
            <person name="Gabaldon T."/>
            <person name="Cruz J."/>
            <person name="Talla E."/>
            <person name="Marck C."/>
            <person name="Goffeau A."/>
            <person name="Barbe V."/>
            <person name="Baret P."/>
            <person name="Baronian K."/>
            <person name="Beier S."/>
            <person name="Bleykasten C."/>
            <person name="Bode R."/>
            <person name="Casaregola S."/>
            <person name="Despons L."/>
            <person name="Fairhead C."/>
            <person name="Giersberg M."/>
            <person name="Gierski P."/>
            <person name="Hahnel U."/>
            <person name="Hartmann A."/>
            <person name="Jankowska D."/>
            <person name="Jubin C."/>
            <person name="Jung P."/>
            <person name="Lafontaine I."/>
            <person name="Leh-Louis V."/>
            <person name="Lemaire M."/>
            <person name="Marcet-Houben M."/>
            <person name="Mascher M."/>
            <person name="Morel G."/>
            <person name="Richard G.-F."/>
            <person name="Riechen J."/>
            <person name="Sacerdot C."/>
            <person name="Sarkar A."/>
            <person name="Savel G."/>
            <person name="Schacherer J."/>
            <person name="Sherman D."/>
            <person name="Straub M.-L."/>
            <person name="Stein N."/>
            <person name="Thierry A."/>
            <person name="Trautwein-Schult A."/>
            <person name="Westhof E."/>
            <person name="Worch S."/>
            <person name="Dujon B."/>
            <person name="Souciet J.-L."/>
            <person name="Wincker P."/>
            <person name="Scholz U."/>
            <person name="Neuveglise N."/>
        </authorList>
    </citation>
    <scope>NUCLEOTIDE SEQUENCE</scope>
    <source>
        <strain evidence="8">LS3</strain>
    </source>
</reference>
<keyword evidence="3" id="KW-0560">Oxidoreductase</keyword>
<evidence type="ECO:0000256" key="4">
    <source>
        <dbReference type="PIRSR" id="PIRSR000097-1"/>
    </source>
</evidence>
<evidence type="ECO:0000256" key="1">
    <source>
        <dbReference type="ARBA" id="ARBA00007905"/>
    </source>
</evidence>
<evidence type="ECO:0000256" key="6">
    <source>
        <dbReference type="PIRSR" id="PIRSR000097-3"/>
    </source>
</evidence>
<dbReference type="Pfam" id="PF00248">
    <property type="entry name" value="Aldo_ket_red"/>
    <property type="match status" value="1"/>
</dbReference>
<feature type="site" description="Lowers pKa of active site Tyr" evidence="6">
    <location>
        <position position="85"/>
    </location>
</feature>
<feature type="binding site" evidence="5">
    <location>
        <position position="116"/>
    </location>
    <ligand>
        <name>substrate</name>
    </ligand>
</feature>
<sequence>MTVESSAKINTDVIVLSDGSKMPAIGFGTSWNEDSLEDGYKATKAALEAGYRHIDTAFQYNNEEVVGRAIRESGIPREQLFIVTKLTSVDHRDPAAALDKSLKNLGLDYVDLYLMHWPLSWKEEEVVDEGWNHVKTWELMQKLPKDKARSLGVSNYDVQRFDELFSSPTTTMVPTVNQVEIHPYLAQERLVKYCKEKNIVLEAYSPLCNGKLNVNEEPIIVERAKKYNVTPQQLLLSWGLKRGYAVLPKSVTPERVIANLKTTEISDEDEEAIRQLSKIRPTRIVNHAWATKTLFTDDTYGL</sequence>
<dbReference type="PANTHER" id="PTHR43827:SF3">
    <property type="entry name" value="NADP-DEPENDENT OXIDOREDUCTASE DOMAIN-CONTAINING PROTEIN"/>
    <property type="match status" value="1"/>
</dbReference>
<accession>A0A060SYX8</accession>
<feature type="active site" description="Proton donor" evidence="4">
    <location>
        <position position="60"/>
    </location>
</feature>
<comment type="similarity">
    <text evidence="1">Belongs to the aldo/keto reductase family.</text>
</comment>
<dbReference type="FunFam" id="3.20.20.100:FF:000002">
    <property type="entry name" value="2,5-diketo-D-gluconic acid reductase A"/>
    <property type="match status" value="1"/>
</dbReference>
<keyword evidence="2" id="KW-0521">NADP</keyword>
<dbReference type="PROSITE" id="PS00062">
    <property type="entry name" value="ALDOKETO_REDUCTASE_2"/>
    <property type="match status" value="1"/>
</dbReference>
<dbReference type="PRINTS" id="PR00069">
    <property type="entry name" value="ALDKETRDTASE"/>
</dbReference>
<dbReference type="GO" id="GO:0016616">
    <property type="term" value="F:oxidoreductase activity, acting on the CH-OH group of donors, NAD or NADP as acceptor"/>
    <property type="evidence" value="ECO:0007669"/>
    <property type="project" value="UniProtKB-ARBA"/>
</dbReference>
<evidence type="ECO:0000259" key="7">
    <source>
        <dbReference type="Pfam" id="PF00248"/>
    </source>
</evidence>
<evidence type="ECO:0000313" key="8">
    <source>
        <dbReference type="EMBL" id="CDP33679.1"/>
    </source>
</evidence>
<dbReference type="EMBL" id="HG937691">
    <property type="protein sequence ID" value="CDP33679.1"/>
    <property type="molecule type" value="Genomic_DNA"/>
</dbReference>
<organism evidence="8">
    <name type="scientific">Blastobotrys adeninivorans</name>
    <name type="common">Yeast</name>
    <name type="synonym">Arxula adeninivorans</name>
    <dbReference type="NCBI Taxonomy" id="409370"/>
    <lineage>
        <taxon>Eukaryota</taxon>
        <taxon>Fungi</taxon>
        <taxon>Dikarya</taxon>
        <taxon>Ascomycota</taxon>
        <taxon>Saccharomycotina</taxon>
        <taxon>Dipodascomycetes</taxon>
        <taxon>Dipodascales</taxon>
        <taxon>Trichomonascaceae</taxon>
        <taxon>Blastobotrys</taxon>
    </lineage>
</organism>
<dbReference type="CDD" id="cd19071">
    <property type="entry name" value="AKR_AKR1-5-like"/>
    <property type="match status" value="1"/>
</dbReference>
<dbReference type="InterPro" id="IPR036812">
    <property type="entry name" value="NAD(P)_OxRdtase_dom_sf"/>
</dbReference>
<evidence type="ECO:0000256" key="3">
    <source>
        <dbReference type="ARBA" id="ARBA00023002"/>
    </source>
</evidence>
<dbReference type="AlphaFoldDB" id="A0A060SYX8"/>
<feature type="domain" description="NADP-dependent oxidoreductase" evidence="7">
    <location>
        <begin position="26"/>
        <end position="276"/>
    </location>
</feature>
<dbReference type="InterPro" id="IPR020471">
    <property type="entry name" value="AKR"/>
</dbReference>
<evidence type="ECO:0000256" key="5">
    <source>
        <dbReference type="PIRSR" id="PIRSR000097-2"/>
    </source>
</evidence>